<organism evidence="2 3">
    <name type="scientific">Stylonychia lemnae</name>
    <name type="common">Ciliate</name>
    <dbReference type="NCBI Taxonomy" id="5949"/>
    <lineage>
        <taxon>Eukaryota</taxon>
        <taxon>Sar</taxon>
        <taxon>Alveolata</taxon>
        <taxon>Ciliophora</taxon>
        <taxon>Intramacronucleata</taxon>
        <taxon>Spirotrichea</taxon>
        <taxon>Stichotrichia</taxon>
        <taxon>Sporadotrichida</taxon>
        <taxon>Oxytrichidae</taxon>
        <taxon>Stylonychinae</taxon>
        <taxon>Stylonychia</taxon>
    </lineage>
</organism>
<dbReference type="AlphaFoldDB" id="A0A078AQQ9"/>
<reference evidence="2 3" key="1">
    <citation type="submission" date="2014-06" db="EMBL/GenBank/DDBJ databases">
        <authorList>
            <person name="Swart Estienne"/>
        </authorList>
    </citation>
    <scope>NUCLEOTIDE SEQUENCE [LARGE SCALE GENOMIC DNA]</scope>
    <source>
        <strain evidence="2 3">130c</strain>
    </source>
</reference>
<sequence length="414" mass="46714">MKLFVVLIAFLCHLKIIEGFGDSTGSTFADVIDIDGNLNIISGGETRVTTHGLSQASGYYTYFQYVSYNGQSDWVRIYNQVAFTEVLNLVFQNGVTQASRAAALISNPTSLILHIILISTTDGSLINAFYDDSVAGGAYWSYTYLNSVILDASNNLYFGGYTGTGRTMIAKFDLTSTTSPNVAKWKFDHKGAFTWADSGQVGAIYLEPTNTYLYSSVRYYKTYTNPTRNEYFPTVQRMSTITGTLQYAYSINITRVQTIDIQVQRSIAVQRSGTQDNIFGCQPIVYTKVTPNEIRFTFYRLVVNADYTIASQVFVEILEQPRCLDLRVQSVTSFYVLALEFTPLYKNHLIRIYDITSAGASMTRQEFTYTSNYRIYDGVILPDYTVYYNGATLYTKLSGTRYFTYIILSLLLEL</sequence>
<evidence type="ECO:0000313" key="3">
    <source>
        <dbReference type="Proteomes" id="UP000039865"/>
    </source>
</evidence>
<evidence type="ECO:0000313" key="2">
    <source>
        <dbReference type="EMBL" id="CDW84261.1"/>
    </source>
</evidence>
<gene>
    <name evidence="2" type="primary">Contig11884.g12716</name>
    <name evidence="2" type="ORF">STYLEM_13320</name>
</gene>
<feature type="signal peptide" evidence="1">
    <location>
        <begin position="1"/>
        <end position="19"/>
    </location>
</feature>
<dbReference type="InParanoid" id="A0A078AQQ9"/>
<feature type="chain" id="PRO_5001729649" evidence="1">
    <location>
        <begin position="20"/>
        <end position="414"/>
    </location>
</feature>
<evidence type="ECO:0000256" key="1">
    <source>
        <dbReference type="SAM" id="SignalP"/>
    </source>
</evidence>
<proteinExistence type="predicted"/>
<protein>
    <submittedName>
        <fullName evidence="2">Uncharacterized protein</fullName>
    </submittedName>
</protein>
<dbReference type="Proteomes" id="UP000039865">
    <property type="component" value="Unassembled WGS sequence"/>
</dbReference>
<keyword evidence="3" id="KW-1185">Reference proteome</keyword>
<dbReference type="EMBL" id="CCKQ01012644">
    <property type="protein sequence ID" value="CDW84261.1"/>
    <property type="molecule type" value="Genomic_DNA"/>
</dbReference>
<accession>A0A078AQQ9</accession>
<keyword evidence="1" id="KW-0732">Signal</keyword>
<name>A0A078AQQ9_STYLE</name>